<evidence type="ECO:0000256" key="3">
    <source>
        <dbReference type="SAM" id="Phobius"/>
    </source>
</evidence>
<keyword evidence="3" id="KW-0812">Transmembrane</keyword>
<dbReference type="InterPro" id="IPR010090">
    <property type="entry name" value="Phage_tape_meas"/>
</dbReference>
<evidence type="ECO:0000259" key="4">
    <source>
        <dbReference type="Pfam" id="PF10145"/>
    </source>
</evidence>
<feature type="transmembrane region" description="Helical" evidence="3">
    <location>
        <begin position="504"/>
        <end position="530"/>
    </location>
</feature>
<evidence type="ECO:0000313" key="5">
    <source>
        <dbReference type="EMBL" id="TCT35371.1"/>
    </source>
</evidence>
<feature type="transmembrane region" description="Helical" evidence="3">
    <location>
        <begin position="420"/>
        <end position="445"/>
    </location>
</feature>
<comment type="caution">
    <text evidence="5">The sequence shown here is derived from an EMBL/GenBank/DDBJ whole genome shotgun (WGS) entry which is preliminary data.</text>
</comment>
<evidence type="ECO:0000256" key="1">
    <source>
        <dbReference type="ARBA" id="ARBA00022612"/>
    </source>
</evidence>
<dbReference type="Proteomes" id="UP000295097">
    <property type="component" value="Unassembled WGS sequence"/>
</dbReference>
<feature type="transmembrane region" description="Helical" evidence="3">
    <location>
        <begin position="536"/>
        <end position="558"/>
    </location>
</feature>
<keyword evidence="3" id="KW-1133">Transmembrane helix</keyword>
<keyword evidence="6" id="KW-1185">Reference proteome</keyword>
<sequence length="774" mass="80906">MAAGQMALDVLVRLRDLMSGPLRRLSGTVRGFTNLAGRIGVVGAAIAGISFMAPIAGAAEFQQQLLDMAGTAELTGAAAFKFIDDQKTRFEDLALATGQASDGIASAVANMYAAGLDGALIDGAIDDIAKVSTAANAATADIAAVATSSMMTLGVPADQIEKVLAMLVTSGKLGAFELKDMARYFPSLTSQVAKFGVKGQEAVGFLGAALQIARKGTSDPAEAANNLKNFLSKILAPATVKNFKDMGVDIEAVMQDAATKGINPIEAVLQKVMKLTGVSENQIAEMMAKAKANGLQGAEALDAVREQLVQIAGAGGLGELFQDQQVMDFLIPFMANVDEYKAIRDKMDQADSSVIDADFETQMKGLNRQLKTFREIGTQGIREVGLAFGEWLPQINGYLKAGLDQLRAWNKETDGGVHKALSFAGAGVLLGGALGVIGFVLPPVIAGLRLVLSPLWLTGKGALRLAAYFYRAAAGSIALQSSLAAMNGVKLSWLGRLGVGLRGILFAIPGISWVAGGLISAFSAIGAAAATVTAPVWGLIAAIVAAVAAIGVAVWRYWEPISNFIGGFSEVIWNAVTDMMNALADFAGWVDSQVIDFYGMFGIDVPGIRAQLADARGTVEAWWTSLKSWASGLDLWEGIKSMFTMKDYSDEMETGFRDAGAKAAQAMVDAVKGKVEDLVAWFGGIGARIVDAVGNIDLSSVISWPSWSNRPQWLGGTGGVQPQQMPQQPANNNMEASVDVTVRAESGTSVTSANANSKGKGKATVNTGKAVGMP</sequence>
<dbReference type="NCBIfam" id="TIGR01760">
    <property type="entry name" value="tape_meas_TP901"/>
    <property type="match status" value="1"/>
</dbReference>
<keyword evidence="1" id="KW-1188">Viral release from host cell</keyword>
<evidence type="ECO:0000313" key="6">
    <source>
        <dbReference type="Proteomes" id="UP000295097"/>
    </source>
</evidence>
<name>A0A4R3NM85_9HYPH</name>
<protein>
    <submittedName>
        <fullName evidence="5">TP901 family phage tail tape measure protein</fullName>
    </submittedName>
</protein>
<feature type="domain" description="Phage tail tape measure protein" evidence="4">
    <location>
        <begin position="92"/>
        <end position="273"/>
    </location>
</feature>
<evidence type="ECO:0000256" key="2">
    <source>
        <dbReference type="SAM" id="MobiDB-lite"/>
    </source>
</evidence>
<feature type="transmembrane region" description="Helical" evidence="3">
    <location>
        <begin position="465"/>
        <end position="483"/>
    </location>
</feature>
<organism evidence="5 6">
    <name type="scientific">Martelella mediterranea</name>
    <dbReference type="NCBI Taxonomy" id="293089"/>
    <lineage>
        <taxon>Bacteria</taxon>
        <taxon>Pseudomonadati</taxon>
        <taxon>Pseudomonadota</taxon>
        <taxon>Alphaproteobacteria</taxon>
        <taxon>Hyphomicrobiales</taxon>
        <taxon>Aurantimonadaceae</taxon>
        <taxon>Martelella</taxon>
    </lineage>
</organism>
<dbReference type="AlphaFoldDB" id="A0A4R3NM85"/>
<feature type="region of interest" description="Disordered" evidence="2">
    <location>
        <begin position="747"/>
        <end position="774"/>
    </location>
</feature>
<feature type="compositionally biased region" description="Polar residues" evidence="2">
    <location>
        <begin position="747"/>
        <end position="757"/>
    </location>
</feature>
<dbReference type="Pfam" id="PF10145">
    <property type="entry name" value="PhageMin_Tail"/>
    <property type="match status" value="1"/>
</dbReference>
<keyword evidence="3" id="KW-0472">Membrane</keyword>
<feature type="transmembrane region" description="Helical" evidence="3">
    <location>
        <begin position="35"/>
        <end position="59"/>
    </location>
</feature>
<gene>
    <name evidence="5" type="ORF">EDC90_102626</name>
</gene>
<accession>A0A4R3NM85</accession>
<dbReference type="EMBL" id="SMAR01000026">
    <property type="protein sequence ID" value="TCT35371.1"/>
    <property type="molecule type" value="Genomic_DNA"/>
</dbReference>
<reference evidence="5 6" key="1">
    <citation type="submission" date="2019-03" db="EMBL/GenBank/DDBJ databases">
        <title>Freshwater and sediment microbial communities from various areas in North America, analyzing microbe dynamics in response to fracking.</title>
        <authorList>
            <person name="Lamendella R."/>
        </authorList>
    </citation>
    <scope>NUCLEOTIDE SEQUENCE [LARGE SCALE GENOMIC DNA]</scope>
    <source>
        <strain evidence="5 6">175.2</strain>
    </source>
</reference>
<dbReference type="OrthoDB" id="8019720at2"/>
<dbReference type="PANTHER" id="PTHR37813:SF1">
    <property type="entry name" value="FELS-2 PROPHAGE PROTEIN"/>
    <property type="match status" value="1"/>
</dbReference>
<proteinExistence type="predicted"/>
<dbReference type="RefSeq" id="WP_132313029.1">
    <property type="nucleotide sequence ID" value="NZ_SMAR01000026.1"/>
</dbReference>
<dbReference type="PANTHER" id="PTHR37813">
    <property type="entry name" value="FELS-2 PROPHAGE PROTEIN"/>
    <property type="match status" value="1"/>
</dbReference>